<dbReference type="SUPFAM" id="SSF50729">
    <property type="entry name" value="PH domain-like"/>
    <property type="match status" value="1"/>
</dbReference>
<evidence type="ECO:0000259" key="1">
    <source>
        <dbReference type="PROSITE" id="PS50057"/>
    </source>
</evidence>
<name>A0A0C2MYX4_THEKT</name>
<dbReference type="InterPro" id="IPR035963">
    <property type="entry name" value="FERM_2"/>
</dbReference>
<dbReference type="OMA" id="CAIEQHA"/>
<dbReference type="SUPFAM" id="SSF54236">
    <property type="entry name" value="Ubiquitin-like"/>
    <property type="match status" value="1"/>
</dbReference>
<dbReference type="Pfam" id="PF00373">
    <property type="entry name" value="FERM_M"/>
    <property type="match status" value="1"/>
</dbReference>
<comment type="caution">
    <text evidence="2">The sequence shown here is derived from an EMBL/GenBank/DDBJ whole genome shotgun (WGS) entry which is preliminary data.</text>
</comment>
<dbReference type="InterPro" id="IPR014847">
    <property type="entry name" value="FA"/>
</dbReference>
<dbReference type="FunFam" id="2.30.29.30:FF:000002">
    <property type="entry name" value="Band 4.1-like protein 5 isoform 1"/>
    <property type="match status" value="1"/>
</dbReference>
<dbReference type="InterPro" id="IPR019749">
    <property type="entry name" value="Band_41_domain"/>
</dbReference>
<gene>
    <name evidence="2" type="ORF">RF11_11799</name>
</gene>
<dbReference type="SMART" id="SM01196">
    <property type="entry name" value="FERM_C"/>
    <property type="match status" value="1"/>
</dbReference>
<dbReference type="InterPro" id="IPR029071">
    <property type="entry name" value="Ubiquitin-like_domsf"/>
</dbReference>
<dbReference type="Gene3D" id="1.20.80.10">
    <property type="match status" value="1"/>
</dbReference>
<keyword evidence="3" id="KW-1185">Reference proteome</keyword>
<dbReference type="InterPro" id="IPR019748">
    <property type="entry name" value="FERM_central"/>
</dbReference>
<dbReference type="InterPro" id="IPR018979">
    <property type="entry name" value="FERM_N"/>
</dbReference>
<reference evidence="2 3" key="1">
    <citation type="journal article" date="2014" name="Genome Biol. Evol.">
        <title>The genome of the myxosporean Thelohanellus kitauei shows adaptations to nutrient acquisition within its fish host.</title>
        <authorList>
            <person name="Yang Y."/>
            <person name="Xiong J."/>
            <person name="Zhou Z."/>
            <person name="Huo F."/>
            <person name="Miao W."/>
            <person name="Ran C."/>
            <person name="Liu Y."/>
            <person name="Zhang J."/>
            <person name="Feng J."/>
            <person name="Wang M."/>
            <person name="Wang M."/>
            <person name="Wang L."/>
            <person name="Yao B."/>
        </authorList>
    </citation>
    <scope>NUCLEOTIDE SEQUENCE [LARGE SCALE GENOMIC DNA]</scope>
    <source>
        <strain evidence="2">Wuqing</strain>
    </source>
</reference>
<dbReference type="PROSITE" id="PS50057">
    <property type="entry name" value="FERM_3"/>
    <property type="match status" value="1"/>
</dbReference>
<dbReference type="GO" id="GO:0031032">
    <property type="term" value="P:actomyosin structure organization"/>
    <property type="evidence" value="ECO:0007669"/>
    <property type="project" value="TreeGrafter"/>
</dbReference>
<dbReference type="GO" id="GO:0005856">
    <property type="term" value="C:cytoskeleton"/>
    <property type="evidence" value="ECO:0007669"/>
    <property type="project" value="TreeGrafter"/>
</dbReference>
<dbReference type="EMBL" id="JWZT01003429">
    <property type="protein sequence ID" value="KII66852.1"/>
    <property type="molecule type" value="Genomic_DNA"/>
</dbReference>
<feature type="domain" description="FERM" evidence="1">
    <location>
        <begin position="30"/>
        <end position="313"/>
    </location>
</feature>
<dbReference type="SUPFAM" id="SSF47031">
    <property type="entry name" value="Second domain of FERM"/>
    <property type="match status" value="1"/>
</dbReference>
<accession>A0A0C2MYX4</accession>
<dbReference type="PANTHER" id="PTHR23280:SF25">
    <property type="entry name" value="MOESIN_EZRIN_RADIXIN HOMOLOG 1"/>
    <property type="match status" value="1"/>
</dbReference>
<dbReference type="AlphaFoldDB" id="A0A0C2MYX4"/>
<dbReference type="CDD" id="cd14473">
    <property type="entry name" value="FERM_B-lobe"/>
    <property type="match status" value="1"/>
</dbReference>
<dbReference type="InterPro" id="IPR014352">
    <property type="entry name" value="FERM/acyl-CoA-bd_prot_sf"/>
</dbReference>
<dbReference type="Pfam" id="PF09380">
    <property type="entry name" value="FERM_C"/>
    <property type="match status" value="1"/>
</dbReference>
<dbReference type="Gene3D" id="3.10.20.90">
    <property type="entry name" value="Phosphatidylinositol 3-kinase Catalytic Subunit, Chain A, domain 1"/>
    <property type="match status" value="1"/>
</dbReference>
<dbReference type="InterPro" id="IPR018980">
    <property type="entry name" value="FERM_PH-like_C"/>
</dbReference>
<dbReference type="OrthoDB" id="6235974at2759"/>
<organism evidence="2 3">
    <name type="scientific">Thelohanellus kitauei</name>
    <name type="common">Myxosporean</name>
    <dbReference type="NCBI Taxonomy" id="669202"/>
    <lineage>
        <taxon>Eukaryota</taxon>
        <taxon>Metazoa</taxon>
        <taxon>Cnidaria</taxon>
        <taxon>Myxozoa</taxon>
        <taxon>Myxosporea</taxon>
        <taxon>Bivalvulida</taxon>
        <taxon>Platysporina</taxon>
        <taxon>Myxobolidae</taxon>
        <taxon>Thelohanellus</taxon>
    </lineage>
</organism>
<dbReference type="InterPro" id="IPR011993">
    <property type="entry name" value="PH-like_dom_sf"/>
</dbReference>
<proteinExistence type="predicted"/>
<dbReference type="Proteomes" id="UP000031668">
    <property type="component" value="Unassembled WGS sequence"/>
</dbReference>
<dbReference type="CDD" id="cd01765">
    <property type="entry name" value="FERM_F0_F1"/>
    <property type="match status" value="1"/>
</dbReference>
<dbReference type="PANTHER" id="PTHR23280">
    <property type="entry name" value="4.1 G PROTEIN"/>
    <property type="match status" value="1"/>
</dbReference>
<sequence>MALLNKIASFLCGKKSKNRTSVRRPSRRNVEYKVRLLDGTYASFFLDISALGCDLINQVILQLDLAERDYFSLKYEDKYRNMVWLDPTKKLSKIIKNMKQPNEFYFHIKFYAIDPDQLNEELTRYHFFLQCKEDVKNHKLFFYEQIMVELVALAIQSEIGDYDDSIHLSDYCKDLVFIDNPTDDFINRVQEKHKELVGLTPGECEINFLRRVKIHELYGVDFHQIRDENNFIYRLGLAPRGIMLFRDDQQVGFYLWNRINMIAFKKKELRFLVHSKLDPNVIDKYTFLASSCKIAKNIWKLAIEHHSFFRLIRVFKNYNNKKSYSGVFSSKFRYSGRTFYEASEEAAKLCRRKSTLKRSRTMSYSMRSTSGYIRVGSRVLVRAENGEYFKGVVITLSDKVYVKCDEGITLAHHKYSFHDSETLLMV</sequence>
<dbReference type="InterPro" id="IPR000299">
    <property type="entry name" value="FERM_domain"/>
</dbReference>
<dbReference type="SMART" id="SM00295">
    <property type="entry name" value="B41"/>
    <property type="match status" value="1"/>
</dbReference>
<protein>
    <submittedName>
        <fullName evidence="2">Band 4.1-like protein 4A</fullName>
    </submittedName>
</protein>
<dbReference type="Gene3D" id="2.30.29.30">
    <property type="entry name" value="Pleckstrin-homology domain (PH domain)/Phosphotyrosine-binding domain (PTB)"/>
    <property type="match status" value="1"/>
</dbReference>
<evidence type="ECO:0000313" key="2">
    <source>
        <dbReference type="EMBL" id="KII66852.1"/>
    </source>
</evidence>
<dbReference type="PRINTS" id="PR00935">
    <property type="entry name" value="BAND41"/>
</dbReference>
<dbReference type="Pfam" id="PF09379">
    <property type="entry name" value="FERM_N"/>
    <property type="match status" value="1"/>
</dbReference>
<evidence type="ECO:0000313" key="3">
    <source>
        <dbReference type="Proteomes" id="UP000031668"/>
    </source>
</evidence>
<dbReference type="SMART" id="SM01195">
    <property type="entry name" value="FA"/>
    <property type="match status" value="1"/>
</dbReference>